<sequence length="500" mass="56257">MWGFAVTLIATDAKRYHLLPFRFMRMDTGRDRDILLTSDTGEYMHVNDAQLRALSYFDVQASTPFYKDLLARHFIYEPSRHDPFPEMAAQYRSRKDFLFQGPALHLFVVTLRCNHTCQYCQVSRAPLGGSGHDLSEADALAAVDRLFESNAPALTVEFQGGEPLLAFERVRQIVEWIAERNVVEQRDIQFVITTTLHHLTEEILDFAEQNRIQFSTSLDGPAPLHNANRPTPSRDSYERTVKGIQWVRERLGHDAVSALTTLTSRSLEQPEAIIDEYVSQGFSSISLRPLSPYGFATKSALRLDYPIERYLAFYKKALAYLLHINQQGVYLSESYTSLLLKNILTPFSSGYVDLRSPAGAGTAALVYNYDGYVYPSDEARMLLEMGEDGLRLGTVQQPLSELLASPVMNALLASGVAEALPGCSDCALVPYCGADPVEHYAHQADPIGHRVFSSFCKKNMGLLKHLFGLLCDGDDNVQRVLLSWLNRRSYNDVRFPGYRG</sequence>
<dbReference type="AlphaFoldDB" id="A0A0Q0AVN7"/>
<organism evidence="8 9">
    <name type="scientific">Pseudomonas syringae pv. primulae</name>
    <dbReference type="NCBI Taxonomy" id="251707"/>
    <lineage>
        <taxon>Bacteria</taxon>
        <taxon>Pseudomonadati</taxon>
        <taxon>Pseudomonadota</taxon>
        <taxon>Gammaproteobacteria</taxon>
        <taxon>Pseudomonadales</taxon>
        <taxon>Pseudomonadaceae</taxon>
        <taxon>Pseudomonas</taxon>
    </lineage>
</organism>
<dbReference type="NCBIfam" id="TIGR03978">
    <property type="entry name" value="rSAM_paired_1"/>
    <property type="match status" value="1"/>
</dbReference>
<protein>
    <submittedName>
        <fullName evidence="8">Putative radical SAM protein</fullName>
    </submittedName>
</protein>
<dbReference type="PANTHER" id="PTHR43273">
    <property type="entry name" value="ANAEROBIC SULFATASE-MATURATING ENZYME HOMOLOG ASLB-RELATED"/>
    <property type="match status" value="1"/>
</dbReference>
<dbReference type="InterPro" id="IPR007197">
    <property type="entry name" value="rSAM"/>
</dbReference>
<evidence type="ECO:0000256" key="4">
    <source>
        <dbReference type="ARBA" id="ARBA00023004"/>
    </source>
</evidence>
<dbReference type="SFLD" id="SFLDG01384">
    <property type="entry name" value="thioether_bond_formation_requi"/>
    <property type="match status" value="1"/>
</dbReference>
<feature type="domain" description="Radical SAM core" evidence="7">
    <location>
        <begin position="99"/>
        <end position="327"/>
    </location>
</feature>
<dbReference type="Pfam" id="PF04055">
    <property type="entry name" value="Radical_SAM"/>
    <property type="match status" value="1"/>
</dbReference>
<evidence type="ECO:0000313" key="9">
    <source>
        <dbReference type="Proteomes" id="UP000050562"/>
    </source>
</evidence>
<keyword evidence="4" id="KW-0408">Iron</keyword>
<dbReference type="InterPro" id="IPR013785">
    <property type="entry name" value="Aldolase_TIM"/>
</dbReference>
<dbReference type="InterPro" id="IPR058240">
    <property type="entry name" value="rSAM_sf"/>
</dbReference>
<dbReference type="InterPro" id="IPR024023">
    <property type="entry name" value="rSAM_paired_HxsB"/>
</dbReference>
<dbReference type="Proteomes" id="UP000050562">
    <property type="component" value="Unassembled WGS sequence"/>
</dbReference>
<keyword evidence="5" id="KW-0411">Iron-sulfur</keyword>
<evidence type="ECO:0000256" key="2">
    <source>
        <dbReference type="ARBA" id="ARBA00022691"/>
    </source>
</evidence>
<evidence type="ECO:0000256" key="1">
    <source>
        <dbReference type="ARBA" id="ARBA00001966"/>
    </source>
</evidence>
<reference evidence="8 9" key="1">
    <citation type="submission" date="2015-09" db="EMBL/GenBank/DDBJ databases">
        <title>Genome announcement of multiple Pseudomonas syringae strains.</title>
        <authorList>
            <person name="Thakur S."/>
            <person name="Wang P.W."/>
            <person name="Gong Y."/>
            <person name="Weir B.S."/>
            <person name="Guttman D.S."/>
        </authorList>
    </citation>
    <scope>NUCLEOTIDE SEQUENCE [LARGE SCALE GENOMIC DNA]</scope>
    <source>
        <strain evidence="8 9">ICMP3956</strain>
    </source>
</reference>
<dbReference type="Gene3D" id="3.20.20.70">
    <property type="entry name" value="Aldolase class I"/>
    <property type="match status" value="1"/>
</dbReference>
<dbReference type="SFLD" id="SFLDG01067">
    <property type="entry name" value="SPASM/twitch_domain_containing"/>
    <property type="match status" value="1"/>
</dbReference>
<dbReference type="PATRIC" id="fig|251707.3.peg.1938"/>
<feature type="region of interest" description="Disordered" evidence="6">
    <location>
        <begin position="217"/>
        <end position="236"/>
    </location>
</feature>
<evidence type="ECO:0000259" key="7">
    <source>
        <dbReference type="PROSITE" id="PS51918"/>
    </source>
</evidence>
<evidence type="ECO:0000256" key="3">
    <source>
        <dbReference type="ARBA" id="ARBA00022723"/>
    </source>
</evidence>
<dbReference type="CDD" id="cd01335">
    <property type="entry name" value="Radical_SAM"/>
    <property type="match status" value="1"/>
</dbReference>
<dbReference type="PANTHER" id="PTHR43273:SF8">
    <property type="entry name" value="RADICAL SAM DOMAIN PROTEIN"/>
    <property type="match status" value="1"/>
</dbReference>
<keyword evidence="2" id="KW-0949">S-adenosyl-L-methionine</keyword>
<comment type="caution">
    <text evidence="8">The sequence shown here is derived from an EMBL/GenBank/DDBJ whole genome shotgun (WGS) entry which is preliminary data.</text>
</comment>
<dbReference type="SUPFAM" id="SSF102114">
    <property type="entry name" value="Radical SAM enzymes"/>
    <property type="match status" value="1"/>
</dbReference>
<keyword evidence="3" id="KW-0479">Metal-binding</keyword>
<accession>A0A0Q0AVN7</accession>
<gene>
    <name evidence="8" type="ORF">ALO52_01504</name>
</gene>
<dbReference type="PROSITE" id="PS51918">
    <property type="entry name" value="RADICAL_SAM"/>
    <property type="match status" value="1"/>
</dbReference>
<name>A0A0Q0AVN7_9PSED</name>
<evidence type="ECO:0000313" key="8">
    <source>
        <dbReference type="EMBL" id="KPY37995.1"/>
    </source>
</evidence>
<dbReference type="EMBL" id="LJRC01000107">
    <property type="protein sequence ID" value="KPY37995.1"/>
    <property type="molecule type" value="Genomic_DNA"/>
</dbReference>
<dbReference type="GO" id="GO:0051536">
    <property type="term" value="F:iron-sulfur cluster binding"/>
    <property type="evidence" value="ECO:0007669"/>
    <property type="project" value="UniProtKB-KW"/>
</dbReference>
<comment type="cofactor">
    <cofactor evidence="1">
        <name>[4Fe-4S] cluster</name>
        <dbReference type="ChEBI" id="CHEBI:49883"/>
    </cofactor>
</comment>
<dbReference type="SFLD" id="SFLDG01386">
    <property type="entry name" value="main_SPASM_domain-containing"/>
    <property type="match status" value="1"/>
</dbReference>
<evidence type="ECO:0000256" key="6">
    <source>
        <dbReference type="SAM" id="MobiDB-lite"/>
    </source>
</evidence>
<proteinExistence type="predicted"/>
<dbReference type="SFLD" id="SFLDS00029">
    <property type="entry name" value="Radical_SAM"/>
    <property type="match status" value="1"/>
</dbReference>
<dbReference type="GO" id="GO:0046872">
    <property type="term" value="F:metal ion binding"/>
    <property type="evidence" value="ECO:0007669"/>
    <property type="project" value="UniProtKB-KW"/>
</dbReference>
<dbReference type="InterPro" id="IPR023867">
    <property type="entry name" value="Sulphatase_maturase_rSAM"/>
</dbReference>
<evidence type="ECO:0000256" key="5">
    <source>
        <dbReference type="ARBA" id="ARBA00023014"/>
    </source>
</evidence>
<dbReference type="GO" id="GO:0016491">
    <property type="term" value="F:oxidoreductase activity"/>
    <property type="evidence" value="ECO:0007669"/>
    <property type="project" value="InterPro"/>
</dbReference>